<dbReference type="PROSITE" id="PS51257">
    <property type="entry name" value="PROKAR_LIPOPROTEIN"/>
    <property type="match status" value="1"/>
</dbReference>
<feature type="chain" id="PRO_5030027542" evidence="1">
    <location>
        <begin position="33"/>
        <end position="550"/>
    </location>
</feature>
<evidence type="ECO:0000313" key="2">
    <source>
        <dbReference type="EMBL" id="SDU96752.1"/>
    </source>
</evidence>
<dbReference type="Gene3D" id="3.60.21.10">
    <property type="match status" value="1"/>
</dbReference>
<evidence type="ECO:0000313" key="3">
    <source>
        <dbReference type="Proteomes" id="UP000198600"/>
    </source>
</evidence>
<keyword evidence="3" id="KW-1185">Reference proteome</keyword>
<evidence type="ECO:0000256" key="1">
    <source>
        <dbReference type="SAM" id="SignalP"/>
    </source>
</evidence>
<dbReference type="SUPFAM" id="SSF56300">
    <property type="entry name" value="Metallo-dependent phosphatases"/>
    <property type="match status" value="1"/>
</dbReference>
<dbReference type="Gene3D" id="3.90.780.10">
    <property type="entry name" value="5'-Nucleotidase, C-terminal domain"/>
    <property type="match status" value="1"/>
</dbReference>
<protein>
    <submittedName>
        <fullName evidence="2">2',3'-cyclic-nucleotide 2'-phosphodiesterase/5'-or 3'-nucleotidase, 5'-nucleotidase family</fullName>
    </submittedName>
</protein>
<proteinExistence type="predicted"/>
<accession>A0A1H2MUJ5</accession>
<name>A0A1H2MUJ5_9PSED</name>
<reference evidence="3" key="1">
    <citation type="submission" date="2016-10" db="EMBL/GenBank/DDBJ databases">
        <authorList>
            <person name="Varghese N."/>
            <person name="Submissions S."/>
        </authorList>
    </citation>
    <scope>NUCLEOTIDE SEQUENCE [LARGE SCALE GENOMIC DNA]</scope>
    <source>
        <strain evidence="3">LMG 2223</strain>
    </source>
</reference>
<dbReference type="InterPro" id="IPR036907">
    <property type="entry name" value="5'-Nucleotdase_C_sf"/>
</dbReference>
<dbReference type="GO" id="GO:0016787">
    <property type="term" value="F:hydrolase activity"/>
    <property type="evidence" value="ECO:0007669"/>
    <property type="project" value="InterPro"/>
</dbReference>
<dbReference type="InterPro" id="IPR029052">
    <property type="entry name" value="Metallo-depent_PP-like"/>
</dbReference>
<feature type="signal peptide" evidence="1">
    <location>
        <begin position="1"/>
        <end position="32"/>
    </location>
</feature>
<gene>
    <name evidence="2" type="ORF">SAMN05216202_2394</name>
</gene>
<keyword evidence="1" id="KW-0732">Signal</keyword>
<organism evidence="2 3">
    <name type="scientific">Pseudomonas mucidolens</name>
    <dbReference type="NCBI Taxonomy" id="46679"/>
    <lineage>
        <taxon>Bacteria</taxon>
        <taxon>Pseudomonadati</taxon>
        <taxon>Pseudomonadota</taxon>
        <taxon>Gammaproteobacteria</taxon>
        <taxon>Pseudomonadales</taxon>
        <taxon>Pseudomonadaceae</taxon>
        <taxon>Pseudomonas</taxon>
    </lineage>
</organism>
<sequence>MVSMVRRDVLGWMTLGACAPWLAGCSSLGAAAGPSDSQPVDLLYIADTLDARQPGRPVVPATRLGPATRIGQAPWITGANARFRQVDGSHLDGLLDFTLSDTVQTGGYAVLGAVLQRLRDAAGEDNSLTLENGQCWNGSGLAYLTRGLSGVQGSQILGSEVRVSSDERVLWPEQCQGLYQQFGHPVLGAGLAGDSAQRLATPGMSVFRRGGVRIAVVGITDPYARDQKASLKQWLHSLQPVLTQARAEADLVVALADVGTGPGFWLAERMSQVDLVLCARGQDLWPQPVEILQSSGKRVPVVLGGTRASGAFRIRCQAQAGHWRFDARFYPAQSVALDAAGQAHAQGLQQPLQQQRAAHAGWLDQPLARAPENLWRRDVRAGSWDRLLHQALAREPESAVLLPGLRYDSPLARGQMITREHLISLSASYPAPVVDVPAQQVRQVLENAAEQLFGEPLLLDNSQDLPRWLGQPWQVTYSPGGKRVGEFAEPVGTCRTFSLGFDANAGQPLWQHVESWLREQPTDWQLPPLQLPEVRYVQGHPGWHPRSLVS</sequence>
<dbReference type="EMBL" id="LT629802">
    <property type="protein sequence ID" value="SDU96752.1"/>
    <property type="molecule type" value="Genomic_DNA"/>
</dbReference>
<dbReference type="STRING" id="46679.SAMN05216202_2394"/>
<dbReference type="AlphaFoldDB" id="A0A1H2MUJ5"/>
<dbReference type="Proteomes" id="UP000198600">
    <property type="component" value="Chromosome I"/>
</dbReference>
<dbReference type="GO" id="GO:0009166">
    <property type="term" value="P:nucleotide catabolic process"/>
    <property type="evidence" value="ECO:0007669"/>
    <property type="project" value="InterPro"/>
</dbReference>